<keyword evidence="2" id="KW-0238">DNA-binding</keyword>
<dbReference type="EMBL" id="SNAA01000005">
    <property type="protein sequence ID" value="TDL81361.1"/>
    <property type="molecule type" value="Genomic_DNA"/>
</dbReference>
<proteinExistence type="predicted"/>
<comment type="caution">
    <text evidence="5">The sequence shown here is derived from an EMBL/GenBank/DDBJ whole genome shotgun (WGS) entry which is preliminary data.</text>
</comment>
<evidence type="ECO:0000256" key="1">
    <source>
        <dbReference type="ARBA" id="ARBA00023015"/>
    </source>
</evidence>
<sequence>MQTKMPVIETVARQIQDMIRDGALRPGDRIPSQRVLSERLKVSRPSLREALLTLETLGLLRTYPARGTFVVDRDAEPAAPGAWRYGDDFDIADVFRTRLVIEPELCRVAAGVITDAQLAELEAANARFDRAWRDADLVTHVEADLAFHRVVVDASPNRLLRRLYYSVHDLLTESQRQPIPNTAQDRMAQSIEEHAAIVAALRARDADRAAMRMRVHIGNTALCAGIR</sequence>
<dbReference type="SUPFAM" id="SSF48008">
    <property type="entry name" value="GntR ligand-binding domain-like"/>
    <property type="match status" value="1"/>
</dbReference>
<protein>
    <submittedName>
        <fullName evidence="5">FadR family transcriptional regulator</fullName>
    </submittedName>
</protein>
<evidence type="ECO:0000313" key="6">
    <source>
        <dbReference type="Proteomes" id="UP000295701"/>
    </source>
</evidence>
<dbReference type="SMART" id="SM00345">
    <property type="entry name" value="HTH_GNTR"/>
    <property type="match status" value="1"/>
</dbReference>
<organism evidence="5 6">
    <name type="scientific">Palleronia sediminis</name>
    <dbReference type="NCBI Taxonomy" id="2547833"/>
    <lineage>
        <taxon>Bacteria</taxon>
        <taxon>Pseudomonadati</taxon>
        <taxon>Pseudomonadota</taxon>
        <taxon>Alphaproteobacteria</taxon>
        <taxon>Rhodobacterales</taxon>
        <taxon>Roseobacteraceae</taxon>
        <taxon>Palleronia</taxon>
    </lineage>
</organism>
<dbReference type="SUPFAM" id="SSF46785">
    <property type="entry name" value="Winged helix' DNA-binding domain"/>
    <property type="match status" value="1"/>
</dbReference>
<keyword evidence="6" id="KW-1185">Reference proteome</keyword>
<dbReference type="OrthoDB" id="9028214at2"/>
<gene>
    <name evidence="5" type="ORF">E2L08_06760</name>
</gene>
<dbReference type="InterPro" id="IPR008920">
    <property type="entry name" value="TF_FadR/GntR_C"/>
</dbReference>
<dbReference type="GO" id="GO:0003700">
    <property type="term" value="F:DNA-binding transcription factor activity"/>
    <property type="evidence" value="ECO:0007669"/>
    <property type="project" value="InterPro"/>
</dbReference>
<evidence type="ECO:0000256" key="3">
    <source>
        <dbReference type="ARBA" id="ARBA00023163"/>
    </source>
</evidence>
<feature type="domain" description="HTH gntR-type" evidence="4">
    <location>
        <begin position="5"/>
        <end position="73"/>
    </location>
</feature>
<dbReference type="PRINTS" id="PR00035">
    <property type="entry name" value="HTHGNTR"/>
</dbReference>
<dbReference type="InterPro" id="IPR000524">
    <property type="entry name" value="Tscrpt_reg_HTH_GntR"/>
</dbReference>
<reference evidence="5 6" key="1">
    <citation type="submission" date="2019-03" db="EMBL/GenBank/DDBJ databases">
        <title>Primorskyibacter sp. SS33 isolated from sediments.</title>
        <authorList>
            <person name="Xunke S."/>
        </authorList>
    </citation>
    <scope>NUCLEOTIDE SEQUENCE [LARGE SCALE GENOMIC DNA]</scope>
    <source>
        <strain evidence="5 6">SS33</strain>
    </source>
</reference>
<dbReference type="PROSITE" id="PS50949">
    <property type="entry name" value="HTH_GNTR"/>
    <property type="match status" value="1"/>
</dbReference>
<dbReference type="AlphaFoldDB" id="A0A4R6ABM2"/>
<dbReference type="GO" id="GO:0003677">
    <property type="term" value="F:DNA binding"/>
    <property type="evidence" value="ECO:0007669"/>
    <property type="project" value="UniProtKB-KW"/>
</dbReference>
<accession>A0A4R6ABM2</accession>
<name>A0A4R6ABM2_9RHOB</name>
<dbReference type="InterPro" id="IPR036390">
    <property type="entry name" value="WH_DNA-bd_sf"/>
</dbReference>
<dbReference type="PANTHER" id="PTHR43537">
    <property type="entry name" value="TRANSCRIPTIONAL REGULATOR, GNTR FAMILY"/>
    <property type="match status" value="1"/>
</dbReference>
<dbReference type="Proteomes" id="UP000295701">
    <property type="component" value="Unassembled WGS sequence"/>
</dbReference>
<dbReference type="SMART" id="SM00895">
    <property type="entry name" value="FCD"/>
    <property type="match status" value="1"/>
</dbReference>
<dbReference type="InterPro" id="IPR011711">
    <property type="entry name" value="GntR_C"/>
</dbReference>
<dbReference type="Gene3D" id="1.20.120.530">
    <property type="entry name" value="GntR ligand-binding domain-like"/>
    <property type="match status" value="1"/>
</dbReference>
<dbReference type="Gene3D" id="1.10.10.10">
    <property type="entry name" value="Winged helix-like DNA-binding domain superfamily/Winged helix DNA-binding domain"/>
    <property type="match status" value="1"/>
</dbReference>
<keyword evidence="3" id="KW-0804">Transcription</keyword>
<dbReference type="Pfam" id="PF00392">
    <property type="entry name" value="GntR"/>
    <property type="match status" value="1"/>
</dbReference>
<evidence type="ECO:0000256" key="2">
    <source>
        <dbReference type="ARBA" id="ARBA00023125"/>
    </source>
</evidence>
<dbReference type="InterPro" id="IPR036388">
    <property type="entry name" value="WH-like_DNA-bd_sf"/>
</dbReference>
<dbReference type="RefSeq" id="WP_133396304.1">
    <property type="nucleotide sequence ID" value="NZ_SNAA01000005.1"/>
</dbReference>
<evidence type="ECO:0000313" key="5">
    <source>
        <dbReference type="EMBL" id="TDL81361.1"/>
    </source>
</evidence>
<dbReference type="PANTHER" id="PTHR43537:SF5">
    <property type="entry name" value="UXU OPERON TRANSCRIPTIONAL REGULATOR"/>
    <property type="match status" value="1"/>
</dbReference>
<keyword evidence="1" id="KW-0805">Transcription regulation</keyword>
<dbReference type="CDD" id="cd07377">
    <property type="entry name" value="WHTH_GntR"/>
    <property type="match status" value="1"/>
</dbReference>
<evidence type="ECO:0000259" key="4">
    <source>
        <dbReference type="PROSITE" id="PS50949"/>
    </source>
</evidence>
<dbReference type="Pfam" id="PF07729">
    <property type="entry name" value="FCD"/>
    <property type="match status" value="1"/>
</dbReference>